<dbReference type="SMART" id="SM00448">
    <property type="entry name" value="REC"/>
    <property type="match status" value="1"/>
</dbReference>
<keyword evidence="1 2" id="KW-0597">Phosphoprotein</keyword>
<proteinExistence type="predicted"/>
<dbReference type="EMBL" id="CP000089">
    <property type="protein sequence ID" value="AAZ45319.1"/>
    <property type="molecule type" value="Genomic_DNA"/>
</dbReference>
<keyword evidence="4" id="KW-0238">DNA-binding</keyword>
<dbReference type="HOGENOM" id="CLU_092045_1_0_4"/>
<dbReference type="Pfam" id="PF12728">
    <property type="entry name" value="HTH_17"/>
    <property type="match status" value="1"/>
</dbReference>
<evidence type="ECO:0000256" key="2">
    <source>
        <dbReference type="PROSITE-ProRule" id="PRU00169"/>
    </source>
</evidence>
<dbReference type="Pfam" id="PF00072">
    <property type="entry name" value="Response_reg"/>
    <property type="match status" value="1"/>
</dbReference>
<name>Q47IL2_DECAR</name>
<dbReference type="STRING" id="159087.Daro_0562"/>
<evidence type="ECO:0000256" key="1">
    <source>
        <dbReference type="ARBA" id="ARBA00022553"/>
    </source>
</evidence>
<dbReference type="InterPro" id="IPR011006">
    <property type="entry name" value="CheY-like_superfamily"/>
</dbReference>
<dbReference type="InterPro" id="IPR050595">
    <property type="entry name" value="Bact_response_regulator"/>
</dbReference>
<dbReference type="OrthoDB" id="5416564at2"/>
<evidence type="ECO:0000259" key="3">
    <source>
        <dbReference type="PROSITE" id="PS50110"/>
    </source>
</evidence>
<dbReference type="InterPro" id="IPR010093">
    <property type="entry name" value="SinI_DNA-bd"/>
</dbReference>
<gene>
    <name evidence="4" type="ordered locus">Daro_0562</name>
</gene>
<dbReference type="SUPFAM" id="SSF46955">
    <property type="entry name" value="Putative DNA-binding domain"/>
    <property type="match status" value="1"/>
</dbReference>
<dbReference type="PROSITE" id="PS50110">
    <property type="entry name" value="RESPONSE_REGULATORY"/>
    <property type="match status" value="1"/>
</dbReference>
<dbReference type="InterPro" id="IPR009061">
    <property type="entry name" value="DNA-bd_dom_put_sf"/>
</dbReference>
<reference evidence="4" key="1">
    <citation type="submission" date="2005-08" db="EMBL/GenBank/DDBJ databases">
        <title>Complete sequence of Dechloromonas aromatica RCB.</title>
        <authorList>
            <person name="Salinero K.K."/>
            <person name="Copeland A."/>
            <person name="Lucas S."/>
            <person name="Lapidus A."/>
            <person name="Barry K."/>
            <person name="Detter J.C."/>
            <person name="Glavina T."/>
            <person name="Hammon N."/>
            <person name="Israni S."/>
            <person name="Pitluck S."/>
            <person name="Di Bartolo G."/>
            <person name="Trong S."/>
            <person name="Schmutz J."/>
            <person name="Larimer F."/>
            <person name="Land M."/>
            <person name="Ivanova N."/>
            <person name="Richardson P."/>
        </authorList>
    </citation>
    <scope>NUCLEOTIDE SEQUENCE</scope>
    <source>
        <strain evidence="4">RCB</strain>
    </source>
</reference>
<dbReference type="AlphaFoldDB" id="Q47IL2"/>
<evidence type="ECO:0000313" key="4">
    <source>
        <dbReference type="EMBL" id="AAZ45319.1"/>
    </source>
</evidence>
<organism evidence="4">
    <name type="scientific">Dechloromonas aromatica (strain RCB)</name>
    <dbReference type="NCBI Taxonomy" id="159087"/>
    <lineage>
        <taxon>Bacteria</taxon>
        <taxon>Pseudomonadati</taxon>
        <taxon>Pseudomonadota</taxon>
        <taxon>Betaproteobacteria</taxon>
        <taxon>Rhodocyclales</taxon>
        <taxon>Azonexaceae</taxon>
        <taxon>Dechloromonas</taxon>
    </lineage>
</organism>
<dbReference type="PANTHER" id="PTHR44591">
    <property type="entry name" value="STRESS RESPONSE REGULATOR PROTEIN 1"/>
    <property type="match status" value="1"/>
</dbReference>
<dbReference type="SUPFAM" id="SSF52172">
    <property type="entry name" value="CheY-like"/>
    <property type="match status" value="1"/>
</dbReference>
<dbReference type="NCBIfam" id="TIGR01764">
    <property type="entry name" value="excise"/>
    <property type="match status" value="1"/>
</dbReference>
<dbReference type="InterPro" id="IPR001789">
    <property type="entry name" value="Sig_transdc_resp-reg_receiver"/>
</dbReference>
<sequence>MAEPEYLSTRQAALRLGVSLGTVQNMVENGALEAWKTAGGHRRIPVASVDALLARRRNLTPSAQEGGGQLDILVAEDDHTLQMLYQMTFDSWGLPIKLRIVANGFDGLLQVGQRVPDILIADLMMPGMDGFEMIRRLRANADLARMDIIVVSAIDSEEIKKRGLPNDITIFGKPIPFHEIKGFLLGRIAARQRAS</sequence>
<feature type="domain" description="Response regulatory" evidence="3">
    <location>
        <begin position="71"/>
        <end position="188"/>
    </location>
</feature>
<protein>
    <submittedName>
        <fullName evidence="4">Excisionase/Xis, DNA-binding protein</fullName>
    </submittedName>
</protein>
<dbReference type="InterPro" id="IPR041657">
    <property type="entry name" value="HTH_17"/>
</dbReference>
<dbReference type="Gene3D" id="1.10.1660.10">
    <property type="match status" value="1"/>
</dbReference>
<dbReference type="PANTHER" id="PTHR44591:SF3">
    <property type="entry name" value="RESPONSE REGULATORY DOMAIN-CONTAINING PROTEIN"/>
    <property type="match status" value="1"/>
</dbReference>
<feature type="modified residue" description="4-aspartylphosphate" evidence="2">
    <location>
        <position position="122"/>
    </location>
</feature>
<dbReference type="CDD" id="cd00156">
    <property type="entry name" value="REC"/>
    <property type="match status" value="1"/>
</dbReference>
<dbReference type="GO" id="GO:0003677">
    <property type="term" value="F:DNA binding"/>
    <property type="evidence" value="ECO:0007669"/>
    <property type="project" value="UniProtKB-KW"/>
</dbReference>
<dbReference type="Gene3D" id="3.40.50.2300">
    <property type="match status" value="1"/>
</dbReference>
<accession>Q47IL2</accession>
<dbReference type="eggNOG" id="COG0745">
    <property type="taxonomic scope" value="Bacteria"/>
</dbReference>
<dbReference type="KEGG" id="dar:Daro_0562"/>
<dbReference type="GO" id="GO:0000160">
    <property type="term" value="P:phosphorelay signal transduction system"/>
    <property type="evidence" value="ECO:0007669"/>
    <property type="project" value="InterPro"/>
</dbReference>